<keyword evidence="14" id="KW-1185">Reference proteome</keyword>
<dbReference type="EC" id="2.4.1.1" evidence="4"/>
<dbReference type="GO" id="GO:0008184">
    <property type="term" value="F:glycogen phosphorylase activity"/>
    <property type="evidence" value="ECO:0007669"/>
    <property type="project" value="InterPro"/>
</dbReference>
<dbReference type="PROSITE" id="PS00102">
    <property type="entry name" value="PHOSPHORYLASE"/>
    <property type="match status" value="1"/>
</dbReference>
<organism evidence="13 14">
    <name type="scientific">Candidatus Manganitrophus noduliformans</name>
    <dbReference type="NCBI Taxonomy" id="2606439"/>
    <lineage>
        <taxon>Bacteria</taxon>
        <taxon>Pseudomonadati</taxon>
        <taxon>Nitrospirota</taxon>
        <taxon>Nitrospiria</taxon>
        <taxon>Candidatus Troglogloeales</taxon>
        <taxon>Candidatus Manganitrophaceae</taxon>
        <taxon>Candidatus Manganitrophus</taxon>
    </lineage>
</organism>
<keyword evidence="5" id="KW-0021">Allosteric enzyme</keyword>
<name>A0A7X6I9Q3_9BACT</name>
<feature type="modified residue" description="N6-(pyridoxal phosphate)lysine" evidence="11">
    <location>
        <position position="599"/>
    </location>
</feature>
<protein>
    <recommendedName>
        <fullName evidence="4">glycogen phosphorylase</fullName>
        <ecNumber evidence="4">2.4.1.1</ecNumber>
    </recommendedName>
</protein>
<evidence type="ECO:0000256" key="2">
    <source>
        <dbReference type="ARBA" id="ARBA00001933"/>
    </source>
</evidence>
<dbReference type="PIRSF" id="PIRSF000460">
    <property type="entry name" value="Pprylas_GlgP"/>
    <property type="match status" value="1"/>
</dbReference>
<evidence type="ECO:0000256" key="1">
    <source>
        <dbReference type="ARBA" id="ARBA00001275"/>
    </source>
</evidence>
<dbReference type="EMBL" id="VTOW01000001">
    <property type="protein sequence ID" value="NKE69728.1"/>
    <property type="molecule type" value="Genomic_DNA"/>
</dbReference>
<dbReference type="Gene3D" id="3.40.50.2000">
    <property type="entry name" value="Glycogen Phosphorylase B"/>
    <property type="match status" value="3"/>
</dbReference>
<dbReference type="InterPro" id="IPR000811">
    <property type="entry name" value="Glyco_trans_35"/>
</dbReference>
<comment type="cofactor">
    <cofactor evidence="2">
        <name>pyridoxal 5'-phosphate</name>
        <dbReference type="ChEBI" id="CHEBI:597326"/>
    </cofactor>
</comment>
<evidence type="ECO:0000256" key="11">
    <source>
        <dbReference type="PIRSR" id="PIRSR000460-1"/>
    </source>
</evidence>
<dbReference type="InterPro" id="IPR024517">
    <property type="entry name" value="Glycogen_phosphorylase_DUF3417"/>
</dbReference>
<dbReference type="InterPro" id="IPR011834">
    <property type="entry name" value="Agluc_phsphrylas"/>
</dbReference>
<feature type="domain" description="DUF3417" evidence="12">
    <location>
        <begin position="7"/>
        <end position="116"/>
    </location>
</feature>
<keyword evidence="6" id="KW-0328">Glycosyltransferase</keyword>
<evidence type="ECO:0000259" key="12">
    <source>
        <dbReference type="Pfam" id="PF11897"/>
    </source>
</evidence>
<dbReference type="RefSeq" id="WP_168058015.1">
    <property type="nucleotide sequence ID" value="NZ_VTOW01000001.1"/>
</dbReference>
<evidence type="ECO:0000256" key="9">
    <source>
        <dbReference type="ARBA" id="ARBA00023277"/>
    </source>
</evidence>
<evidence type="ECO:0000256" key="5">
    <source>
        <dbReference type="ARBA" id="ARBA00022533"/>
    </source>
</evidence>
<dbReference type="GO" id="GO:0030170">
    <property type="term" value="F:pyridoxal phosphate binding"/>
    <property type="evidence" value="ECO:0007669"/>
    <property type="project" value="InterPro"/>
</dbReference>
<keyword evidence="9" id="KW-0119">Carbohydrate metabolism</keyword>
<comment type="function">
    <text evidence="10">Phosphorylase is an important allosteric enzyme in carbohydrate metabolism. Enzymes from different sources differ in their regulatory mechanisms and in their natural substrates. However, all known phosphorylases share catalytic and structural properties.</text>
</comment>
<dbReference type="NCBIfam" id="TIGR02094">
    <property type="entry name" value="more_P_ylases"/>
    <property type="match status" value="1"/>
</dbReference>
<dbReference type="PANTHER" id="PTHR42655:SF1">
    <property type="entry name" value="GLYCOGEN PHOSPHORYLASE"/>
    <property type="match status" value="1"/>
</dbReference>
<keyword evidence="8 11" id="KW-0663">Pyridoxal phosphate</keyword>
<dbReference type="Pfam" id="PF11897">
    <property type="entry name" value="DUF3417"/>
    <property type="match status" value="1"/>
</dbReference>
<dbReference type="Proteomes" id="UP000534783">
    <property type="component" value="Unassembled WGS sequence"/>
</dbReference>
<dbReference type="InterPro" id="IPR052182">
    <property type="entry name" value="Glycogen/Maltodextrin_Phosph"/>
</dbReference>
<evidence type="ECO:0000256" key="6">
    <source>
        <dbReference type="ARBA" id="ARBA00022676"/>
    </source>
</evidence>
<gene>
    <name evidence="13" type="ORF">MNODULE_03065</name>
</gene>
<dbReference type="InterPro" id="IPR035090">
    <property type="entry name" value="Pyridoxal_P_attach_site"/>
</dbReference>
<comment type="similarity">
    <text evidence="3">Belongs to the glycogen phosphorylase family.</text>
</comment>
<comment type="caution">
    <text evidence="13">The sequence shown here is derived from an EMBL/GenBank/DDBJ whole genome shotgun (WGS) entry which is preliminary data.</text>
</comment>
<dbReference type="GO" id="GO:0005975">
    <property type="term" value="P:carbohydrate metabolic process"/>
    <property type="evidence" value="ECO:0007669"/>
    <property type="project" value="InterPro"/>
</dbReference>
<evidence type="ECO:0000256" key="3">
    <source>
        <dbReference type="ARBA" id="ARBA00006047"/>
    </source>
</evidence>
<evidence type="ECO:0000313" key="14">
    <source>
        <dbReference type="Proteomes" id="UP000534783"/>
    </source>
</evidence>
<evidence type="ECO:0000313" key="13">
    <source>
        <dbReference type="EMBL" id="NKE69728.1"/>
    </source>
</evidence>
<dbReference type="Pfam" id="PF00343">
    <property type="entry name" value="Phosphorylase"/>
    <property type="match status" value="1"/>
</dbReference>
<keyword evidence="7 13" id="KW-0808">Transferase</keyword>
<evidence type="ECO:0000256" key="7">
    <source>
        <dbReference type="ARBA" id="ARBA00022679"/>
    </source>
</evidence>
<evidence type="ECO:0000256" key="10">
    <source>
        <dbReference type="ARBA" id="ARBA00025174"/>
    </source>
</evidence>
<dbReference type="AlphaFoldDB" id="A0A7X6I9Q3"/>
<evidence type="ECO:0000256" key="8">
    <source>
        <dbReference type="ARBA" id="ARBA00022898"/>
    </source>
</evidence>
<dbReference type="PANTHER" id="PTHR42655">
    <property type="entry name" value="GLYCOGEN PHOSPHORYLASE"/>
    <property type="match status" value="1"/>
</dbReference>
<proteinExistence type="inferred from homology"/>
<dbReference type="SUPFAM" id="SSF53756">
    <property type="entry name" value="UDP-Glycosyltransferase/glycogen phosphorylase"/>
    <property type="match status" value="1"/>
</dbReference>
<reference evidence="13 14" key="1">
    <citation type="journal article" date="2020" name="Nature">
        <title>Bacterial chemolithoautotrophy via manganese oxidation.</title>
        <authorList>
            <person name="Yu H."/>
            <person name="Leadbetter J.R."/>
        </authorList>
    </citation>
    <scope>NUCLEOTIDE SEQUENCE [LARGE SCALE GENOMIC DNA]</scope>
    <source>
        <strain evidence="13 14">Mn-1</strain>
    </source>
</reference>
<evidence type="ECO:0000256" key="4">
    <source>
        <dbReference type="ARBA" id="ARBA00012591"/>
    </source>
</evidence>
<comment type="catalytic activity">
    <reaction evidence="1">
        <text>[(1-&gt;4)-alpha-D-glucosyl](n) + phosphate = [(1-&gt;4)-alpha-D-glucosyl](n-1) + alpha-D-glucose 1-phosphate</text>
        <dbReference type="Rhea" id="RHEA:41732"/>
        <dbReference type="Rhea" id="RHEA-COMP:9584"/>
        <dbReference type="Rhea" id="RHEA-COMP:9586"/>
        <dbReference type="ChEBI" id="CHEBI:15444"/>
        <dbReference type="ChEBI" id="CHEBI:43474"/>
        <dbReference type="ChEBI" id="CHEBI:58601"/>
        <dbReference type="EC" id="2.4.1.1"/>
    </reaction>
</comment>
<sequence length="713" mass="81401">MKQLLEIPQRINRLEELAYNLWWSWHPEARSLFEALDRPLWKQTNHNPVKVLQGLAKERFKEVAEDPTFLRRYDAVIKALDTDLGSRPTWFGERFPDLSSASIAYFSAEFGLHNSLPIYSGGLGLLAGDHCKEAGDLGIPLIGVGFLYPQGYFHQKIQADGWQEPIYRPLDLNAVAIRPAQFPSGQALVEVPVGPRSIYIKVWEVRVGRVRLYLMDTDVPENAPWDRELSARLYGGDQELRIRQEIVLGIGGVRLLRALGIHPTVWHCNEGHTSFQMLERIREGVAAGKRFEEAAESVRKSSIFTTHTPVPAGHDAFPAALIEKYFSNYWPMLGLDQARFWELGRHPEPWGEAFNMTVLAFHLTEGRNAVSQLHGEVSRKMWQHLWPNTDVEKVPIISITNGIHTPTWVAPEMNELYKKYLSPDWVHHHDEPTLWQRVMDVPDDLLWETRQQLKRKLLGFIRERARTSWTEDRADPIQLLAAGTLLDPEALTIGFARRFTAYKRATLLFQNLERLKKILGNRWRPVQIVFAGKAHPADEVGKRYIQQIYTLAKDSGLAGHIAFVENYDMHVAHFFIQGVDIWMNTPRAPLEASGTSGMKASLNGVPQLSIFDGWWPEGYNGSNGWTFGVKPGPSLQNLSPEMQDTSDAEELYSILENEVIPLYYRRDADGVPRGWIQTVKEAIRTVAPFFCARRMVKEYADKLYAPAARQSKE</sequence>
<accession>A0A7X6I9Q3</accession>